<evidence type="ECO:0000313" key="2">
    <source>
        <dbReference type="Proteomes" id="UP000228621"/>
    </source>
</evidence>
<reference evidence="2" key="1">
    <citation type="journal article" date="2019" name="Genome Announc.">
        <title>Draft Genome Sequence of Pseudoalteromonas piscicida Strain 36Y ROTHPW, an Hypersaline Seawater Isolate from the South Coast of Sonora, Mexico.</title>
        <authorList>
            <person name="Sanchez-Diaz R."/>
            <person name="Molina-Garza Z.J."/>
            <person name="Cruz-Suarez L.E."/>
            <person name="Selvin J."/>
            <person name="Kiran G.S."/>
            <person name="Ibarra-Gamez J.C."/>
            <person name="Gomez-Gil B."/>
            <person name="Galaviz-Silva L."/>
        </authorList>
    </citation>
    <scope>NUCLEOTIDE SEQUENCE [LARGE SCALE GENOMIC DNA]</scope>
    <source>
        <strain evidence="2">36Y_RITHPW</strain>
    </source>
</reference>
<dbReference type="RefSeq" id="WP_099641767.1">
    <property type="nucleotide sequence ID" value="NZ_JAQPZX010000022.1"/>
</dbReference>
<protein>
    <submittedName>
        <fullName evidence="1">DUF4442 domain-containing protein</fullName>
    </submittedName>
</protein>
<dbReference type="EMBL" id="NKHF01000040">
    <property type="protein sequence ID" value="PCK32127.1"/>
    <property type="molecule type" value="Genomic_DNA"/>
</dbReference>
<name>A0A2A5JRW7_PSEO7</name>
<dbReference type="CDD" id="cd03443">
    <property type="entry name" value="PaaI_thioesterase"/>
    <property type="match status" value="1"/>
</dbReference>
<keyword evidence="2" id="KW-1185">Reference proteome</keyword>
<dbReference type="SUPFAM" id="SSF54637">
    <property type="entry name" value="Thioesterase/thiol ester dehydrase-isomerase"/>
    <property type="match status" value="1"/>
</dbReference>
<sequence length="156" mass="17702">MSAPLLKIYKRMSWLPFGKWMFSKAVCRKAPYFGTIKPKITQLQPGVCRASIKNRKAIHNHIGTVHAIAQCNLAELCAGVMTDATINHKTHRWIPKGMSVQYLAKAETDLHAVAKIEYPRTWQDKEELVVPVEVFNNVGEKVFHADINMYISAKKP</sequence>
<dbReference type="Pfam" id="PF14539">
    <property type="entry name" value="DUF4442"/>
    <property type="match status" value="1"/>
</dbReference>
<organism evidence="1 2">
    <name type="scientific">Pseudoalteromonas piscicida</name>
    <dbReference type="NCBI Taxonomy" id="43662"/>
    <lineage>
        <taxon>Bacteria</taxon>
        <taxon>Pseudomonadati</taxon>
        <taxon>Pseudomonadota</taxon>
        <taxon>Gammaproteobacteria</taxon>
        <taxon>Alteromonadales</taxon>
        <taxon>Pseudoalteromonadaceae</taxon>
        <taxon>Pseudoalteromonas</taxon>
    </lineage>
</organism>
<dbReference type="Gene3D" id="3.10.129.10">
    <property type="entry name" value="Hotdog Thioesterase"/>
    <property type="match status" value="1"/>
</dbReference>
<gene>
    <name evidence="1" type="ORF">CEX98_08950</name>
</gene>
<dbReference type="InterPro" id="IPR027961">
    <property type="entry name" value="DUF4442"/>
</dbReference>
<dbReference type="OrthoDB" id="793353at2"/>
<proteinExistence type="predicted"/>
<dbReference type="InterPro" id="IPR029069">
    <property type="entry name" value="HotDog_dom_sf"/>
</dbReference>
<evidence type="ECO:0000313" key="1">
    <source>
        <dbReference type="EMBL" id="PCK32127.1"/>
    </source>
</evidence>
<dbReference type="Proteomes" id="UP000228621">
    <property type="component" value="Unassembled WGS sequence"/>
</dbReference>
<accession>A0A2A5JRW7</accession>
<comment type="caution">
    <text evidence="1">The sequence shown here is derived from an EMBL/GenBank/DDBJ whole genome shotgun (WGS) entry which is preliminary data.</text>
</comment>
<dbReference type="AlphaFoldDB" id="A0A2A5JRW7"/>